<dbReference type="AlphaFoldDB" id="A0A6G1GRL9"/>
<proteinExistence type="inferred from homology"/>
<evidence type="ECO:0000256" key="2">
    <source>
        <dbReference type="ARBA" id="ARBA00022980"/>
    </source>
</evidence>
<dbReference type="OrthoDB" id="5555409at2759"/>
<accession>A0A6G1GRL9</accession>
<dbReference type="GO" id="GO:1990904">
    <property type="term" value="C:ribonucleoprotein complex"/>
    <property type="evidence" value="ECO:0007669"/>
    <property type="project" value="UniProtKB-KW"/>
</dbReference>
<reference evidence="5" key="1">
    <citation type="journal article" date="2020" name="Stud. Mycol.">
        <title>101 Dothideomycetes genomes: a test case for predicting lifestyles and emergence of pathogens.</title>
        <authorList>
            <person name="Haridas S."/>
            <person name="Albert R."/>
            <person name="Binder M."/>
            <person name="Bloem J."/>
            <person name="Labutti K."/>
            <person name="Salamov A."/>
            <person name="Andreopoulos B."/>
            <person name="Baker S."/>
            <person name="Barry K."/>
            <person name="Bills G."/>
            <person name="Bluhm B."/>
            <person name="Cannon C."/>
            <person name="Castanera R."/>
            <person name="Culley D."/>
            <person name="Daum C."/>
            <person name="Ezra D."/>
            <person name="Gonzalez J."/>
            <person name="Henrissat B."/>
            <person name="Kuo A."/>
            <person name="Liang C."/>
            <person name="Lipzen A."/>
            <person name="Lutzoni F."/>
            <person name="Magnuson J."/>
            <person name="Mondo S."/>
            <person name="Nolan M."/>
            <person name="Ohm R."/>
            <person name="Pangilinan J."/>
            <person name="Park H.-J."/>
            <person name="Ramirez L."/>
            <person name="Alfaro M."/>
            <person name="Sun H."/>
            <person name="Tritt A."/>
            <person name="Yoshinaga Y."/>
            <person name="Zwiers L.-H."/>
            <person name="Turgeon B."/>
            <person name="Goodwin S."/>
            <person name="Spatafora J."/>
            <person name="Crous P."/>
            <person name="Grigoriev I."/>
        </authorList>
    </citation>
    <scope>NUCLEOTIDE SEQUENCE</scope>
    <source>
        <strain evidence="5">CBS 113979</strain>
    </source>
</reference>
<dbReference type="InterPro" id="IPR020070">
    <property type="entry name" value="Ribosomal_bL9_N"/>
</dbReference>
<keyword evidence="3" id="KW-0687">Ribonucleoprotein</keyword>
<dbReference type="GO" id="GO:0005840">
    <property type="term" value="C:ribosome"/>
    <property type="evidence" value="ECO:0007669"/>
    <property type="project" value="UniProtKB-KW"/>
</dbReference>
<dbReference type="PANTHER" id="PTHR21368">
    <property type="entry name" value="50S RIBOSOMAL PROTEIN L9"/>
    <property type="match status" value="1"/>
</dbReference>
<name>A0A6G1GRL9_9PEZI</name>
<gene>
    <name evidence="5" type="ORF">K402DRAFT_337832</name>
</gene>
<feature type="domain" description="Ribosomal protein L9" evidence="4">
    <location>
        <begin position="50"/>
        <end position="92"/>
    </location>
</feature>
<dbReference type="GO" id="GO:0003735">
    <property type="term" value="F:structural constituent of ribosome"/>
    <property type="evidence" value="ECO:0007669"/>
    <property type="project" value="InterPro"/>
</dbReference>
<dbReference type="GO" id="GO:0006412">
    <property type="term" value="P:translation"/>
    <property type="evidence" value="ECO:0007669"/>
    <property type="project" value="InterPro"/>
</dbReference>
<organism evidence="5 6">
    <name type="scientific">Aulographum hederae CBS 113979</name>
    <dbReference type="NCBI Taxonomy" id="1176131"/>
    <lineage>
        <taxon>Eukaryota</taxon>
        <taxon>Fungi</taxon>
        <taxon>Dikarya</taxon>
        <taxon>Ascomycota</taxon>
        <taxon>Pezizomycotina</taxon>
        <taxon>Dothideomycetes</taxon>
        <taxon>Pleosporomycetidae</taxon>
        <taxon>Aulographales</taxon>
        <taxon>Aulographaceae</taxon>
    </lineage>
</organism>
<dbReference type="Gene3D" id="3.40.5.10">
    <property type="entry name" value="Ribosomal protein L9, N-terminal domain"/>
    <property type="match status" value="1"/>
</dbReference>
<comment type="similarity">
    <text evidence="1">Belongs to the bacterial ribosomal protein bL9 family.</text>
</comment>
<dbReference type="InterPro" id="IPR000244">
    <property type="entry name" value="Ribosomal_bL9"/>
</dbReference>
<dbReference type="Pfam" id="PF01281">
    <property type="entry name" value="Ribosomal_L9_N"/>
    <property type="match status" value="1"/>
</dbReference>
<evidence type="ECO:0000256" key="3">
    <source>
        <dbReference type="ARBA" id="ARBA00023274"/>
    </source>
</evidence>
<dbReference type="EMBL" id="ML977173">
    <property type="protein sequence ID" value="KAF1983626.1"/>
    <property type="molecule type" value="Genomic_DNA"/>
</dbReference>
<evidence type="ECO:0000259" key="4">
    <source>
        <dbReference type="Pfam" id="PF01281"/>
    </source>
</evidence>
<evidence type="ECO:0000313" key="6">
    <source>
        <dbReference type="Proteomes" id="UP000800041"/>
    </source>
</evidence>
<dbReference type="InterPro" id="IPR036935">
    <property type="entry name" value="Ribosomal_bL9_N_sf"/>
</dbReference>
<keyword evidence="6" id="KW-1185">Reference proteome</keyword>
<sequence length="269" mass="30029">MAARVRPTLSHCTSCARTLTDHGWGTPLVTKQFVRGKQKLADKNEGSGITVKLLKPIIEYGKPGAIVKVPPGTMRNDWFANRLADYVPHDELRDMKRKGIVPERDFTFDAQAYEAFQQEMKAQRIERQEVAKLKLKKKDARLQKPAAKLNSTPPHRSVELIDLFLPAKLEFRRKANENDATQTEQKMPIFGSVSTGDVGAVMKSLLSRNDEAAKVAILDDDIKFVGDSIDDPTRVKHMGEYTVELKIKGAAAPVLRVVRVMPMAPKAQA</sequence>
<evidence type="ECO:0000256" key="1">
    <source>
        <dbReference type="ARBA" id="ARBA00010605"/>
    </source>
</evidence>
<evidence type="ECO:0000313" key="5">
    <source>
        <dbReference type="EMBL" id="KAF1983626.1"/>
    </source>
</evidence>
<dbReference type="Proteomes" id="UP000800041">
    <property type="component" value="Unassembled WGS sequence"/>
</dbReference>
<protein>
    <recommendedName>
        <fullName evidence="4">Ribosomal protein L9 domain-containing protein</fullName>
    </recommendedName>
</protein>
<keyword evidence="2" id="KW-0689">Ribosomal protein</keyword>